<dbReference type="PANTHER" id="PTHR42754">
    <property type="entry name" value="ENDOGLUCANASE"/>
    <property type="match status" value="1"/>
</dbReference>
<proteinExistence type="predicted"/>
<dbReference type="Pfam" id="PF18962">
    <property type="entry name" value="Por_Secre_tail"/>
    <property type="match status" value="1"/>
</dbReference>
<keyword evidence="4" id="KW-1185">Reference proteome</keyword>
<dbReference type="InterPro" id="IPR026444">
    <property type="entry name" value="Secre_tail"/>
</dbReference>
<protein>
    <submittedName>
        <fullName evidence="3">Por secretion system C-terminal sorting domain-containing protein</fullName>
    </submittedName>
</protein>
<dbReference type="NCBIfam" id="TIGR04183">
    <property type="entry name" value="Por_Secre_tail"/>
    <property type="match status" value="1"/>
</dbReference>
<dbReference type="RefSeq" id="WP_103914220.1">
    <property type="nucleotide sequence ID" value="NZ_FNUS01000005.1"/>
</dbReference>
<feature type="domain" description="Secretion system C-terminal sorting" evidence="2">
    <location>
        <begin position="466"/>
        <end position="536"/>
    </location>
</feature>
<dbReference type="PANTHER" id="PTHR42754:SF1">
    <property type="entry name" value="LIPOPROTEIN"/>
    <property type="match status" value="1"/>
</dbReference>
<dbReference type="SUPFAM" id="SSF50998">
    <property type="entry name" value="Quinoprotein alcohol dehydrogenase-like"/>
    <property type="match status" value="1"/>
</dbReference>
<keyword evidence="1" id="KW-0732">Signal</keyword>
<evidence type="ECO:0000256" key="1">
    <source>
        <dbReference type="ARBA" id="ARBA00022729"/>
    </source>
</evidence>
<accession>A0A1H5ZQQ6</accession>
<evidence type="ECO:0000313" key="4">
    <source>
        <dbReference type="Proteomes" id="UP000236738"/>
    </source>
</evidence>
<reference evidence="4" key="1">
    <citation type="submission" date="2016-10" db="EMBL/GenBank/DDBJ databases">
        <authorList>
            <person name="Varghese N."/>
            <person name="Submissions S."/>
        </authorList>
    </citation>
    <scope>NUCLEOTIDE SEQUENCE [LARGE SCALE GENOMIC DNA]</scope>
    <source>
        <strain evidence="4">DSM 21580</strain>
    </source>
</reference>
<sequence>MQKLYYCLFIFIGTLGLQAQDVLWQKNIKSSTQDFLAPISLTIDGQYLVSGSSIQASKLSSVGSAGGASQNNGYDYHLIKLNQQGQPLWEKYFAGNKHDYLSASVSTQEGGFLLAGTSWSSKGLDKTEDSFGGSDIWLIKVDENGTQEWQKTIGTPYNEEAVSAVQTTDLGYFVAGNVSNSKDGFGSKDALIIKMDQSGKLTNEIILGGKGLDEVQKMIPTKDGGCLIGIYSRSGLTEKPIDVPKSENAKAITTPLKRIAKQTDNYGQGDYWIVKLDKNGNVQWEKNYGGTEDDHIKTLINTSTGYIIGGESRSKSSGNKTAGLKEGTDLWMIALRENGDELWQKSYNFKNRDILMSMNGISDGTGNKTKGFLIGGYTQAEEKVEKNDETFWMLYCDLDGNEVWRKYIEGKSKQKEERLVDALLNRDGTYVLAGTSAEELGQENWKIVKLGDKQIEDLVEKQDIKIYPNPVSEYCYVEIGLDFKEAEIALYDTSGRMVQSLKTKNTVTKINTSNLPQGIYVVTAKTETKTVNDKLIKK</sequence>
<evidence type="ECO:0000259" key="2">
    <source>
        <dbReference type="Pfam" id="PF18962"/>
    </source>
</evidence>
<dbReference type="InterPro" id="IPR011047">
    <property type="entry name" value="Quinoprotein_ADH-like_sf"/>
</dbReference>
<dbReference type="AlphaFoldDB" id="A0A1H5ZQQ6"/>
<organism evidence="3 4">
    <name type="scientific">Halpernia humi</name>
    <dbReference type="NCBI Taxonomy" id="493375"/>
    <lineage>
        <taxon>Bacteria</taxon>
        <taxon>Pseudomonadati</taxon>
        <taxon>Bacteroidota</taxon>
        <taxon>Flavobacteriia</taxon>
        <taxon>Flavobacteriales</taxon>
        <taxon>Weeksellaceae</taxon>
        <taxon>Chryseobacterium group</taxon>
        <taxon>Halpernia</taxon>
    </lineage>
</organism>
<dbReference type="Proteomes" id="UP000236738">
    <property type="component" value="Unassembled WGS sequence"/>
</dbReference>
<dbReference type="OrthoDB" id="9811934at2"/>
<gene>
    <name evidence="3" type="ORF">SAMN05421847_2142</name>
</gene>
<evidence type="ECO:0000313" key="3">
    <source>
        <dbReference type="EMBL" id="SEG38500.1"/>
    </source>
</evidence>
<name>A0A1H5ZQQ6_9FLAO</name>
<dbReference type="EMBL" id="FNUS01000005">
    <property type="protein sequence ID" value="SEG38500.1"/>
    <property type="molecule type" value="Genomic_DNA"/>
</dbReference>